<keyword evidence="1" id="KW-0175">Coiled coil</keyword>
<feature type="coiled-coil region" evidence="1">
    <location>
        <begin position="39"/>
        <end position="66"/>
    </location>
</feature>
<dbReference type="EMBL" id="FOZV01000003">
    <property type="protein sequence ID" value="SFS52488.1"/>
    <property type="molecule type" value="Genomic_DNA"/>
</dbReference>
<sequence>MLKFSSALRSRKLMAAALGVALVGGGTVVVAQTAPMEPIQWDRRRLEQLDRNVRRLERAVTQRNAAGQPVLVEPDPEVVALQGRVGIMDRRLEDMEATVRRVNADLERLTFALDEANRDNAALGARLRDAEGRVRTLEAAAEREAELNSPIPTTSPTGDAARDLAAAVRLAAGDPARGDRALQTVIAAWPDTPQAREAHSRLGDLRVSAGDHAGAVSAYASSLQGWPTTPWAAATTLELAAALNETDRKTQACGALTEFANRYAEAASPALRTRAAELRTRFECPAPRSARRGG</sequence>
<protein>
    <submittedName>
        <fullName evidence="2">TolA-binding protein</fullName>
    </submittedName>
</protein>
<reference evidence="3" key="1">
    <citation type="submission" date="2016-10" db="EMBL/GenBank/DDBJ databases">
        <authorList>
            <person name="Varghese N."/>
            <person name="Submissions S."/>
        </authorList>
    </citation>
    <scope>NUCLEOTIDE SEQUENCE [LARGE SCALE GENOMIC DNA]</scope>
    <source>
        <strain evidence="3">CGMCC 1.10683</strain>
    </source>
</reference>
<proteinExistence type="predicted"/>
<dbReference type="STRING" id="871741.SAMN05192570_1878"/>
<keyword evidence="3" id="KW-1185">Reference proteome</keyword>
<accession>A0A1I6QJM4</accession>
<feature type="coiled-coil region" evidence="1">
    <location>
        <begin position="92"/>
        <end position="147"/>
    </location>
</feature>
<dbReference type="Gene3D" id="1.25.40.10">
    <property type="entry name" value="Tetratricopeptide repeat domain"/>
    <property type="match status" value="1"/>
</dbReference>
<dbReference type="RefSeq" id="WP_092309389.1">
    <property type="nucleotide sequence ID" value="NZ_FOZV01000003.1"/>
</dbReference>
<evidence type="ECO:0000256" key="1">
    <source>
        <dbReference type="SAM" id="Coils"/>
    </source>
</evidence>
<dbReference type="InterPro" id="IPR011990">
    <property type="entry name" value="TPR-like_helical_dom_sf"/>
</dbReference>
<dbReference type="OrthoDB" id="7185608at2"/>
<gene>
    <name evidence="2" type="ORF">SAMN05192570_1878</name>
</gene>
<dbReference type="AlphaFoldDB" id="A0A1I6QJM4"/>
<organism evidence="2 3">
    <name type="scientific">Brevundimonas viscosa</name>
    <dbReference type="NCBI Taxonomy" id="871741"/>
    <lineage>
        <taxon>Bacteria</taxon>
        <taxon>Pseudomonadati</taxon>
        <taxon>Pseudomonadota</taxon>
        <taxon>Alphaproteobacteria</taxon>
        <taxon>Caulobacterales</taxon>
        <taxon>Caulobacteraceae</taxon>
        <taxon>Brevundimonas</taxon>
    </lineage>
</organism>
<dbReference type="SUPFAM" id="SSF48452">
    <property type="entry name" value="TPR-like"/>
    <property type="match status" value="1"/>
</dbReference>
<evidence type="ECO:0000313" key="3">
    <source>
        <dbReference type="Proteomes" id="UP000198788"/>
    </source>
</evidence>
<evidence type="ECO:0000313" key="2">
    <source>
        <dbReference type="EMBL" id="SFS52488.1"/>
    </source>
</evidence>
<name>A0A1I6QJM4_9CAUL</name>
<dbReference type="Proteomes" id="UP000198788">
    <property type="component" value="Unassembled WGS sequence"/>
</dbReference>